<evidence type="ECO:0000313" key="2">
    <source>
        <dbReference type="Proteomes" id="UP001221411"/>
    </source>
</evidence>
<organism evidence="1 2">
    <name type="scientific">Polyangium mundeleinium</name>
    <dbReference type="NCBI Taxonomy" id="2995306"/>
    <lineage>
        <taxon>Bacteria</taxon>
        <taxon>Pseudomonadati</taxon>
        <taxon>Myxococcota</taxon>
        <taxon>Polyangia</taxon>
        <taxon>Polyangiales</taxon>
        <taxon>Polyangiaceae</taxon>
        <taxon>Polyangium</taxon>
    </lineage>
</organism>
<comment type="caution">
    <text evidence="1">The sequence shown here is derived from an EMBL/GenBank/DDBJ whole genome shotgun (WGS) entry which is preliminary data.</text>
</comment>
<protein>
    <submittedName>
        <fullName evidence="1">DUF4304 domain-containing protein</fullName>
    </submittedName>
</protein>
<name>A0ABT5EK49_9BACT</name>
<dbReference type="EMBL" id="JAQNDO010000001">
    <property type="protein sequence ID" value="MDC0741101.1"/>
    <property type="molecule type" value="Genomic_DNA"/>
</dbReference>
<dbReference type="InterPro" id="IPR025412">
    <property type="entry name" value="DUF4304"/>
</dbReference>
<dbReference type="RefSeq" id="WP_271916317.1">
    <property type="nucleotide sequence ID" value="NZ_JAQNDO010000001.1"/>
</dbReference>
<reference evidence="1 2" key="1">
    <citation type="submission" date="2022-11" db="EMBL/GenBank/DDBJ databases">
        <title>Minimal conservation of predation-associated metabolite biosynthetic gene clusters underscores biosynthetic potential of Myxococcota including descriptions for ten novel species: Archangium lansinium sp. nov., Myxococcus landrumus sp. nov., Nannocystis bai.</title>
        <authorList>
            <person name="Ahearne A."/>
            <person name="Stevens C."/>
            <person name="Dowd S."/>
        </authorList>
    </citation>
    <scope>NUCLEOTIDE SEQUENCE [LARGE SCALE GENOMIC DNA]</scope>
    <source>
        <strain evidence="1 2">RJM3</strain>
    </source>
</reference>
<dbReference type="Pfam" id="PF14137">
    <property type="entry name" value="DUF4304"/>
    <property type="match status" value="1"/>
</dbReference>
<dbReference type="Proteomes" id="UP001221411">
    <property type="component" value="Unassembled WGS sequence"/>
</dbReference>
<sequence>MDKKTVETLFGKALAPRGFKKKGTTWYREAQGLLQVVNLQKSSWGASFYVNLAFVPEGMSVEGMPRPKEYQCPIRIRLTSAYPDKKALIERLLRYEDVEMSDEQRTAGIEGMFHDMVLPFMDRLQTVDDLKRAIEGGTFHNASVILVARKHLGLPPP</sequence>
<evidence type="ECO:0000313" key="1">
    <source>
        <dbReference type="EMBL" id="MDC0741101.1"/>
    </source>
</evidence>
<proteinExistence type="predicted"/>
<accession>A0ABT5EK49</accession>
<gene>
    <name evidence="1" type="ORF">POL67_07065</name>
</gene>
<keyword evidence="2" id="KW-1185">Reference proteome</keyword>